<organism evidence="2 3">
    <name type="scientific">Hydnomerulius pinastri MD-312</name>
    <dbReference type="NCBI Taxonomy" id="994086"/>
    <lineage>
        <taxon>Eukaryota</taxon>
        <taxon>Fungi</taxon>
        <taxon>Dikarya</taxon>
        <taxon>Basidiomycota</taxon>
        <taxon>Agaricomycotina</taxon>
        <taxon>Agaricomycetes</taxon>
        <taxon>Agaricomycetidae</taxon>
        <taxon>Boletales</taxon>
        <taxon>Boletales incertae sedis</taxon>
        <taxon>Leucogyrophana</taxon>
    </lineage>
</organism>
<dbReference type="PANTHER" id="PTHR24148">
    <property type="entry name" value="ANKYRIN REPEAT DOMAIN-CONTAINING PROTEIN 39 HOMOLOG-RELATED"/>
    <property type="match status" value="1"/>
</dbReference>
<gene>
    <name evidence="2" type="ORF">HYDPIDRAFT_112934</name>
</gene>
<dbReference type="Proteomes" id="UP000053820">
    <property type="component" value="Unassembled WGS sequence"/>
</dbReference>
<evidence type="ECO:0000313" key="2">
    <source>
        <dbReference type="EMBL" id="KIJ63509.1"/>
    </source>
</evidence>
<evidence type="ECO:0000259" key="1">
    <source>
        <dbReference type="Pfam" id="PF06985"/>
    </source>
</evidence>
<evidence type="ECO:0000313" key="3">
    <source>
        <dbReference type="Proteomes" id="UP000053820"/>
    </source>
</evidence>
<dbReference type="EMBL" id="KN839850">
    <property type="protein sequence ID" value="KIJ63509.1"/>
    <property type="molecule type" value="Genomic_DNA"/>
</dbReference>
<keyword evidence="3" id="KW-1185">Reference proteome</keyword>
<dbReference type="InterPro" id="IPR052895">
    <property type="entry name" value="HetReg/Transcr_Mod"/>
</dbReference>
<dbReference type="Pfam" id="PF26639">
    <property type="entry name" value="Het-6_barrel"/>
    <property type="match status" value="1"/>
</dbReference>
<dbReference type="OrthoDB" id="5303367at2759"/>
<proteinExistence type="predicted"/>
<sequence length="617" mass="69522">MSSYVYEPLTGPRSIRLFDLRPGTPDDPLECSLAEYDLDSAPEYTAISYAWGDPASTVCAIICDGKRLVITENLRDGLVKVRDSQRPQMLWADRICINQGDVDERNHQVKLMGEIFRGAAVVAISLGGDEQGEEKETLAFVHEMVEHFRAEGQMVDWAGSKFILRTSPSRGCEHSPFEGLLRLFRRPWFSRTWVIQEHGLAKTAVAMFGDEVILFHYIGTAALILRRCFKEHLVPLELKQTVDMVWHLYLMFSPEVKFRNFAHLIDNTRPFQATDPRDKIYALLEHEHARSQSGEAIVEPDYRKTTLEVYREAAVKLIQHGQSIDILSAVQHDPDASLVDPDFPSWVPRFDNYFGSRVLGRYTSNHLASGNNPFPSELIPQDCESNVLKVRGIFFDTICSHTHTLRATSFDLTDVHSTFDNPVSAIWAAGKLGTTTATYPSGDTMKKAFVSTLTAGGALSSEQDFSAYWLRIFEAGFDPDECTAFERQYHHSLRQLAEGGSWMRFQDTISEICNARKFLFTSRGYFGLGPGAAQLDDQIVVLFGVDVPMLVRKREDGKYTLVGECYVHGIMAGKVVRTWRGLFPPGVGQPYVLNDVNLSQFEGAEPLVLKLQDIELR</sequence>
<dbReference type="AlphaFoldDB" id="A0A0C9VD55"/>
<dbReference type="InterPro" id="IPR010730">
    <property type="entry name" value="HET"/>
</dbReference>
<dbReference type="PANTHER" id="PTHR24148:SF64">
    <property type="entry name" value="HETEROKARYON INCOMPATIBILITY DOMAIN-CONTAINING PROTEIN"/>
    <property type="match status" value="1"/>
</dbReference>
<accession>A0A0C9VD55</accession>
<name>A0A0C9VD55_9AGAM</name>
<dbReference type="Pfam" id="PF06985">
    <property type="entry name" value="HET"/>
    <property type="match status" value="1"/>
</dbReference>
<dbReference type="HOGENOM" id="CLU_004184_7_5_1"/>
<reference evidence="2 3" key="1">
    <citation type="submission" date="2014-04" db="EMBL/GenBank/DDBJ databases">
        <title>Evolutionary Origins and Diversification of the Mycorrhizal Mutualists.</title>
        <authorList>
            <consortium name="DOE Joint Genome Institute"/>
            <consortium name="Mycorrhizal Genomics Consortium"/>
            <person name="Kohler A."/>
            <person name="Kuo A."/>
            <person name="Nagy L.G."/>
            <person name="Floudas D."/>
            <person name="Copeland A."/>
            <person name="Barry K.W."/>
            <person name="Cichocki N."/>
            <person name="Veneault-Fourrey C."/>
            <person name="LaButti K."/>
            <person name="Lindquist E.A."/>
            <person name="Lipzen A."/>
            <person name="Lundell T."/>
            <person name="Morin E."/>
            <person name="Murat C."/>
            <person name="Riley R."/>
            <person name="Ohm R."/>
            <person name="Sun H."/>
            <person name="Tunlid A."/>
            <person name="Henrissat B."/>
            <person name="Grigoriev I.V."/>
            <person name="Hibbett D.S."/>
            <person name="Martin F."/>
        </authorList>
    </citation>
    <scope>NUCLEOTIDE SEQUENCE [LARGE SCALE GENOMIC DNA]</scope>
    <source>
        <strain evidence="2 3">MD-312</strain>
    </source>
</reference>
<protein>
    <recommendedName>
        <fullName evidence="1">Heterokaryon incompatibility domain-containing protein</fullName>
    </recommendedName>
</protein>
<feature type="domain" description="Heterokaryon incompatibility" evidence="1">
    <location>
        <begin position="44"/>
        <end position="197"/>
    </location>
</feature>